<reference evidence="1" key="1">
    <citation type="submission" date="2020-09" db="EMBL/GenBank/DDBJ databases">
        <title>Pelagicoccus enzymogenes sp. nov. with an EPS production, isolated from marine sediment.</title>
        <authorList>
            <person name="Feng X."/>
        </authorList>
    </citation>
    <scope>NUCLEOTIDE SEQUENCE</scope>
    <source>
        <strain evidence="1">NFK12</strain>
    </source>
</reference>
<dbReference type="EMBL" id="JACYFG010000036">
    <property type="protein sequence ID" value="MBD5780670.1"/>
    <property type="molecule type" value="Genomic_DNA"/>
</dbReference>
<proteinExistence type="predicted"/>
<gene>
    <name evidence="1" type="ORF">IEN85_14310</name>
</gene>
<sequence length="451" mass="51123">MPTANQLAKKLSKSRLAELLAEACLTNEALASRVEIELLGDKAAVVAKTIENRIDSLTANLDYIDYRQASHFGQELDTVVQSIEQNLLPLDPDLTLAICYHFLDTDEEVFNLVDDSDGSIGDPYRNVADLFSQAAVNAQDRLTVVDLTLDCIRNNNYGARDPIMSQAAHFLTNEEFASLLHALRQYFLDAPKQKFRSSEQFHYEFVAQSKGDPELFRRVLAETKKGELSGYDRIQLARTLCQSKRWQEALDLVQAIEAKGSWVQMIEDIRLQAYQGLGKKEEVAAIRNAAFRSSPSPETLQAWLASIPLDKPSPARAEAIAYAESSTCNAYTVLSFLMQIKETDRAAAYAQRHIDRLSGRYWEILPKYAREFEAKHPLAATLLYRKLLEDILDSARSKAYHHAADYWHALSQIASRIQFPDTVEDETAYKIRLTEKHKRKTSFQRALNERA</sequence>
<protein>
    <submittedName>
        <fullName evidence="1">Uncharacterized protein</fullName>
    </submittedName>
</protein>
<name>A0A927FA66_9BACT</name>
<dbReference type="InterPro" id="IPR049245">
    <property type="entry name" value="DUF6880"/>
</dbReference>
<keyword evidence="2" id="KW-1185">Reference proteome</keyword>
<evidence type="ECO:0000313" key="1">
    <source>
        <dbReference type="EMBL" id="MBD5780670.1"/>
    </source>
</evidence>
<organism evidence="1 2">
    <name type="scientific">Pelagicoccus enzymogenes</name>
    <dbReference type="NCBI Taxonomy" id="2773457"/>
    <lineage>
        <taxon>Bacteria</taxon>
        <taxon>Pseudomonadati</taxon>
        <taxon>Verrucomicrobiota</taxon>
        <taxon>Opitutia</taxon>
        <taxon>Puniceicoccales</taxon>
        <taxon>Pelagicoccaceae</taxon>
        <taxon>Pelagicoccus</taxon>
    </lineage>
</organism>
<dbReference type="Proteomes" id="UP000622317">
    <property type="component" value="Unassembled WGS sequence"/>
</dbReference>
<evidence type="ECO:0000313" key="2">
    <source>
        <dbReference type="Proteomes" id="UP000622317"/>
    </source>
</evidence>
<comment type="caution">
    <text evidence="1">The sequence shown here is derived from an EMBL/GenBank/DDBJ whole genome shotgun (WGS) entry which is preliminary data.</text>
</comment>
<accession>A0A927FA66</accession>
<dbReference type="Pfam" id="PF21810">
    <property type="entry name" value="DUF6880"/>
    <property type="match status" value="1"/>
</dbReference>
<dbReference type="RefSeq" id="WP_191617766.1">
    <property type="nucleotide sequence ID" value="NZ_JACYFG010000036.1"/>
</dbReference>
<dbReference type="AlphaFoldDB" id="A0A927FA66"/>